<sequence>MVPRRTRSPLSATAGPKQRSLTMAEVGWIGLGNMGGPMAANLVKAGHNVRGFDLSPRAVAAAEAAGVQAVASIAEAVAGADVVFTMLPKGEHSRAVYLEPDGILAHASMDTLLIDSSTIDIESAQTLHDAAAAERFRFVDAPVSGGMSGAQAGTLTFMVGGAEDAVADAAVFIEPMAGNVIPTGGPTTGQAAKICNNLMLFINLAATAEGAVLADRLGLDKQVFWDIASVSSGDSWALRTWYPVPGVVETAASNNDFEPTFTTELANKDINLAIAAARDTGTPLEIGEHVQQLFARLIDAGQAGKDCSMIVKLVDGSLQGTTTPAQVPAP</sequence>
<dbReference type="PIRSF" id="PIRSF000103">
    <property type="entry name" value="HIBADH"/>
    <property type="match status" value="1"/>
</dbReference>
<keyword evidence="3" id="KW-0101">Branched-chain amino acid catabolism</keyword>
<dbReference type="GO" id="GO:0051287">
    <property type="term" value="F:NAD binding"/>
    <property type="evidence" value="ECO:0007669"/>
    <property type="project" value="InterPro"/>
</dbReference>
<proteinExistence type="inferred from homology"/>
<comment type="similarity">
    <text evidence="2">Belongs to the HIBADH-related family.</text>
</comment>
<evidence type="ECO:0000259" key="8">
    <source>
        <dbReference type="Pfam" id="PF03446"/>
    </source>
</evidence>
<dbReference type="GO" id="GO:0009083">
    <property type="term" value="P:branched-chain amino acid catabolic process"/>
    <property type="evidence" value="ECO:0007669"/>
    <property type="project" value="UniProtKB-KW"/>
</dbReference>
<gene>
    <name evidence="10" type="primary">mmsB</name>
    <name evidence="10" type="ORF">LJ757_17620</name>
</gene>
<evidence type="ECO:0000256" key="1">
    <source>
        <dbReference type="ARBA" id="ARBA00005023"/>
    </source>
</evidence>
<dbReference type="GO" id="GO:0050661">
    <property type="term" value="F:NADP binding"/>
    <property type="evidence" value="ECO:0007669"/>
    <property type="project" value="InterPro"/>
</dbReference>
<dbReference type="SUPFAM" id="SSF51735">
    <property type="entry name" value="NAD(P)-binding Rossmann-fold domains"/>
    <property type="match status" value="1"/>
</dbReference>
<organism evidence="10 11">
    <name type="scientific">Arthrobacter caoxuetaonis</name>
    <dbReference type="NCBI Taxonomy" id="2886935"/>
    <lineage>
        <taxon>Bacteria</taxon>
        <taxon>Bacillati</taxon>
        <taxon>Actinomycetota</taxon>
        <taxon>Actinomycetes</taxon>
        <taxon>Micrococcales</taxon>
        <taxon>Micrococcaceae</taxon>
        <taxon>Arthrobacter</taxon>
    </lineage>
</organism>
<protein>
    <recommendedName>
        <fullName evidence="6">Probable 3-hydroxyisobutyrate dehydrogenase</fullName>
    </recommendedName>
</protein>
<dbReference type="Gene3D" id="3.40.50.720">
    <property type="entry name" value="NAD(P)-binding Rossmann-like Domain"/>
    <property type="match status" value="1"/>
</dbReference>
<dbReference type="NCBIfam" id="TIGR01692">
    <property type="entry name" value="HIBADH"/>
    <property type="match status" value="1"/>
</dbReference>
<dbReference type="GO" id="GO:0008442">
    <property type="term" value="F:3-hydroxyisobutyrate dehydrogenase activity"/>
    <property type="evidence" value="ECO:0007669"/>
    <property type="project" value="InterPro"/>
</dbReference>
<keyword evidence="11" id="KW-1185">Reference proteome</keyword>
<evidence type="ECO:0000256" key="5">
    <source>
        <dbReference type="ARBA" id="ARBA00023027"/>
    </source>
</evidence>
<dbReference type="Gene3D" id="1.10.1040.10">
    <property type="entry name" value="N-(1-d-carboxylethyl)-l-norvaline Dehydrogenase, domain 2"/>
    <property type="match status" value="1"/>
</dbReference>
<feature type="domain" description="6-phosphogluconate dehydrogenase NADP-binding" evidence="8">
    <location>
        <begin position="25"/>
        <end position="181"/>
    </location>
</feature>
<dbReference type="InterPro" id="IPR011548">
    <property type="entry name" value="HIBADH"/>
</dbReference>
<dbReference type="EMBL" id="JAJFZV010000019">
    <property type="protein sequence ID" value="MCC3299615.1"/>
    <property type="molecule type" value="Genomic_DNA"/>
</dbReference>
<keyword evidence="4 10" id="KW-0560">Oxidoreductase</keyword>
<evidence type="ECO:0000256" key="6">
    <source>
        <dbReference type="ARBA" id="ARBA00074114"/>
    </source>
</evidence>
<evidence type="ECO:0000256" key="4">
    <source>
        <dbReference type="ARBA" id="ARBA00023002"/>
    </source>
</evidence>
<evidence type="ECO:0000256" key="7">
    <source>
        <dbReference type="PIRSR" id="PIRSR000103-1"/>
    </source>
</evidence>
<dbReference type="InterPro" id="IPR036291">
    <property type="entry name" value="NAD(P)-bd_dom_sf"/>
</dbReference>
<dbReference type="Pfam" id="PF03446">
    <property type="entry name" value="NAD_binding_2"/>
    <property type="match status" value="1"/>
</dbReference>
<evidence type="ECO:0000259" key="9">
    <source>
        <dbReference type="Pfam" id="PF14833"/>
    </source>
</evidence>
<dbReference type="AlphaFoldDB" id="A0A9X1MI08"/>
<reference evidence="10" key="1">
    <citation type="submission" date="2021-10" db="EMBL/GenBank/DDBJ databases">
        <title>Novel species in genus Arthrobacter.</title>
        <authorList>
            <person name="Liu Y."/>
        </authorList>
    </citation>
    <scope>NUCLEOTIDE SEQUENCE</scope>
    <source>
        <strain evidence="10">Zg-Y453</strain>
    </source>
</reference>
<evidence type="ECO:0000313" key="11">
    <source>
        <dbReference type="Proteomes" id="UP001139158"/>
    </source>
</evidence>
<name>A0A9X1MI08_9MICC</name>
<feature type="active site" evidence="7">
    <location>
        <position position="193"/>
    </location>
</feature>
<dbReference type="RefSeq" id="WP_227897629.1">
    <property type="nucleotide sequence ID" value="NZ_CP099466.1"/>
</dbReference>
<dbReference type="InterPro" id="IPR013328">
    <property type="entry name" value="6PGD_dom2"/>
</dbReference>
<comment type="pathway">
    <text evidence="1">Amino-acid degradation.</text>
</comment>
<dbReference type="Pfam" id="PF14833">
    <property type="entry name" value="NAD_binding_11"/>
    <property type="match status" value="1"/>
</dbReference>
<dbReference type="InterPro" id="IPR015815">
    <property type="entry name" value="HIBADH-related"/>
</dbReference>
<accession>A0A9X1MI08</accession>
<feature type="domain" description="3-hydroxyisobutyrate dehydrogenase-like NAD-binding" evidence="9">
    <location>
        <begin position="188"/>
        <end position="313"/>
    </location>
</feature>
<dbReference type="InterPro" id="IPR008927">
    <property type="entry name" value="6-PGluconate_DH-like_C_sf"/>
</dbReference>
<dbReference type="FunFam" id="1.10.1040.10:FF:000006">
    <property type="entry name" value="3-hydroxyisobutyrate dehydrogenase"/>
    <property type="match status" value="1"/>
</dbReference>
<evidence type="ECO:0000313" key="10">
    <source>
        <dbReference type="EMBL" id="MCC3299615.1"/>
    </source>
</evidence>
<evidence type="ECO:0000256" key="2">
    <source>
        <dbReference type="ARBA" id="ARBA00009080"/>
    </source>
</evidence>
<dbReference type="PANTHER" id="PTHR22981">
    <property type="entry name" value="3-HYDROXYISOBUTYRATE DEHYDROGENASE-RELATED"/>
    <property type="match status" value="1"/>
</dbReference>
<comment type="caution">
    <text evidence="10">The sequence shown here is derived from an EMBL/GenBank/DDBJ whole genome shotgun (WGS) entry which is preliminary data.</text>
</comment>
<dbReference type="InterPro" id="IPR029154">
    <property type="entry name" value="HIBADH-like_NADP-bd"/>
</dbReference>
<keyword evidence="5" id="KW-0520">NAD</keyword>
<dbReference type="SUPFAM" id="SSF48179">
    <property type="entry name" value="6-phosphogluconate dehydrogenase C-terminal domain-like"/>
    <property type="match status" value="1"/>
</dbReference>
<evidence type="ECO:0000256" key="3">
    <source>
        <dbReference type="ARBA" id="ARBA00022456"/>
    </source>
</evidence>
<dbReference type="PANTHER" id="PTHR22981:SF7">
    <property type="entry name" value="3-HYDROXYISOBUTYRATE DEHYDROGENASE, MITOCHONDRIAL"/>
    <property type="match status" value="1"/>
</dbReference>
<dbReference type="InterPro" id="IPR006115">
    <property type="entry name" value="6PGDH_NADP-bd"/>
</dbReference>
<dbReference type="Proteomes" id="UP001139158">
    <property type="component" value="Unassembled WGS sequence"/>
</dbReference>